<accession>A0A7W7R5P2</accession>
<dbReference type="InterPro" id="IPR049244">
    <property type="entry name" value="DUF6879"/>
</dbReference>
<reference evidence="2 3" key="1">
    <citation type="submission" date="2020-08" db="EMBL/GenBank/DDBJ databases">
        <title>Sequencing the genomes of 1000 actinobacteria strains.</title>
        <authorList>
            <person name="Klenk H.-P."/>
        </authorList>
    </citation>
    <scope>NUCLEOTIDE SEQUENCE [LARGE SCALE GENOMIC DNA]</scope>
    <source>
        <strain evidence="2 3">DSM 41654</strain>
    </source>
</reference>
<dbReference type="Pfam" id="PF21806">
    <property type="entry name" value="DUF6879"/>
    <property type="match status" value="1"/>
</dbReference>
<organism evidence="2 3">
    <name type="scientific">Kitasatospora kifunensis</name>
    <name type="common">Streptomyces kifunensis</name>
    <dbReference type="NCBI Taxonomy" id="58351"/>
    <lineage>
        <taxon>Bacteria</taxon>
        <taxon>Bacillati</taxon>
        <taxon>Actinomycetota</taxon>
        <taxon>Actinomycetes</taxon>
        <taxon>Kitasatosporales</taxon>
        <taxon>Streptomycetaceae</taxon>
        <taxon>Kitasatospora</taxon>
    </lineage>
</organism>
<evidence type="ECO:0000259" key="1">
    <source>
        <dbReference type="Pfam" id="PF21806"/>
    </source>
</evidence>
<sequence length="208" mass="24139">MPDPLALELDPALGDQLTLAAYEADFDQRDAQAAGRDSWKFERQQNFQEFGNPSWEAFHRGDWDEALRLVEDQRDMWLRSVREDQERGSVFRRVRVVEEPLAPYVQWELHVLRLQAQCGVPVRIVRAEALRPLEAGDVLPEVVVLAGRTLYQVHYTRAGRATGAIRYTDPRITEYWEEFIKELHATGEDVICYVDRYVSQLPPPRSTE</sequence>
<dbReference type="EMBL" id="JACHJV010000001">
    <property type="protein sequence ID" value="MBB4925922.1"/>
    <property type="molecule type" value="Genomic_DNA"/>
</dbReference>
<dbReference type="RefSeq" id="WP_184938507.1">
    <property type="nucleotide sequence ID" value="NZ_JACHJV010000001.1"/>
</dbReference>
<protein>
    <recommendedName>
        <fullName evidence="1">DUF6879 domain-containing protein</fullName>
    </recommendedName>
</protein>
<name>A0A7W7R5P2_KITKI</name>
<comment type="caution">
    <text evidence="2">The sequence shown here is derived from an EMBL/GenBank/DDBJ whole genome shotgun (WGS) entry which is preliminary data.</text>
</comment>
<proteinExistence type="predicted"/>
<dbReference type="Proteomes" id="UP000540506">
    <property type="component" value="Unassembled WGS sequence"/>
</dbReference>
<feature type="domain" description="DUF6879" evidence="1">
    <location>
        <begin position="32"/>
        <end position="194"/>
    </location>
</feature>
<dbReference type="AlphaFoldDB" id="A0A7W7R5P2"/>
<evidence type="ECO:0000313" key="2">
    <source>
        <dbReference type="EMBL" id="MBB4925922.1"/>
    </source>
</evidence>
<keyword evidence="3" id="KW-1185">Reference proteome</keyword>
<gene>
    <name evidence="2" type="ORF">FHR34_004915</name>
</gene>
<evidence type="ECO:0000313" key="3">
    <source>
        <dbReference type="Proteomes" id="UP000540506"/>
    </source>
</evidence>